<dbReference type="SMART" id="SM00854">
    <property type="entry name" value="PGA_cap"/>
    <property type="match status" value="1"/>
</dbReference>
<dbReference type="SUPFAM" id="SSF56300">
    <property type="entry name" value="Metallo-dependent phosphatases"/>
    <property type="match status" value="1"/>
</dbReference>
<protein>
    <submittedName>
        <fullName evidence="4">CapA family protein</fullName>
    </submittedName>
</protein>
<dbReference type="PANTHER" id="PTHR33393">
    <property type="entry name" value="POLYGLUTAMINE SYNTHESIS ACCESSORY PROTEIN RV0574C-RELATED"/>
    <property type="match status" value="1"/>
</dbReference>
<comment type="caution">
    <text evidence="4">The sequence shown here is derived from an EMBL/GenBank/DDBJ whole genome shotgun (WGS) entry which is preliminary data.</text>
</comment>
<organism evidence="4 5">
    <name type="scientific">Thalassorhabdus alkalitolerans</name>
    <dbReference type="NCBI Taxonomy" id="2282697"/>
    <lineage>
        <taxon>Bacteria</taxon>
        <taxon>Bacillati</taxon>
        <taxon>Bacillota</taxon>
        <taxon>Bacilli</taxon>
        <taxon>Bacillales</taxon>
        <taxon>Bacillaceae</taxon>
        <taxon>Thalassorhabdus</taxon>
    </lineage>
</organism>
<keyword evidence="5" id="KW-1185">Reference proteome</keyword>
<dbReference type="EMBL" id="JBHSOZ010000010">
    <property type="protein sequence ID" value="MFC5714352.1"/>
    <property type="molecule type" value="Genomic_DNA"/>
</dbReference>
<dbReference type="Gene3D" id="3.60.21.10">
    <property type="match status" value="1"/>
</dbReference>
<dbReference type="RefSeq" id="WP_385942999.1">
    <property type="nucleotide sequence ID" value="NZ_JBHSOZ010000010.1"/>
</dbReference>
<dbReference type="InterPro" id="IPR029052">
    <property type="entry name" value="Metallo-depent_PP-like"/>
</dbReference>
<dbReference type="PANTHER" id="PTHR33393:SF13">
    <property type="entry name" value="PGA BIOSYNTHESIS PROTEIN CAPA"/>
    <property type="match status" value="1"/>
</dbReference>
<feature type="compositionally biased region" description="Acidic residues" evidence="2">
    <location>
        <begin position="419"/>
        <end position="448"/>
    </location>
</feature>
<dbReference type="Pfam" id="PF09587">
    <property type="entry name" value="PGA_cap"/>
    <property type="match status" value="2"/>
</dbReference>
<reference evidence="5" key="1">
    <citation type="journal article" date="2019" name="Int. J. Syst. Evol. Microbiol.">
        <title>The Global Catalogue of Microorganisms (GCM) 10K type strain sequencing project: providing services to taxonomists for standard genome sequencing and annotation.</title>
        <authorList>
            <consortium name="The Broad Institute Genomics Platform"/>
            <consortium name="The Broad Institute Genome Sequencing Center for Infectious Disease"/>
            <person name="Wu L."/>
            <person name="Ma J."/>
        </authorList>
    </citation>
    <scope>NUCLEOTIDE SEQUENCE [LARGE SCALE GENOMIC DNA]</scope>
    <source>
        <strain evidence="5">CECT 7184</strain>
    </source>
</reference>
<evidence type="ECO:0000259" key="3">
    <source>
        <dbReference type="SMART" id="SM00854"/>
    </source>
</evidence>
<accession>A0ABW0YUE5</accession>
<dbReference type="Proteomes" id="UP001596142">
    <property type="component" value="Unassembled WGS sequence"/>
</dbReference>
<feature type="compositionally biased region" description="Acidic residues" evidence="2">
    <location>
        <begin position="456"/>
        <end position="470"/>
    </location>
</feature>
<dbReference type="InterPro" id="IPR019079">
    <property type="entry name" value="Capsule_synth_CapA"/>
</dbReference>
<dbReference type="CDD" id="cd07381">
    <property type="entry name" value="MPP_CapA"/>
    <property type="match status" value="1"/>
</dbReference>
<evidence type="ECO:0000256" key="2">
    <source>
        <dbReference type="SAM" id="MobiDB-lite"/>
    </source>
</evidence>
<proteinExistence type="inferred from homology"/>
<feature type="domain" description="Capsule synthesis protein CapA" evidence="3">
    <location>
        <begin position="63"/>
        <end position="332"/>
    </location>
</feature>
<comment type="similarity">
    <text evidence="1">Belongs to the CapA family.</text>
</comment>
<feature type="region of interest" description="Disordered" evidence="2">
    <location>
        <begin position="416"/>
        <end position="477"/>
    </location>
</feature>
<gene>
    <name evidence="4" type="ORF">ACFPU1_16500</name>
</gene>
<evidence type="ECO:0000256" key="1">
    <source>
        <dbReference type="ARBA" id="ARBA00005662"/>
    </source>
</evidence>
<evidence type="ECO:0000313" key="5">
    <source>
        <dbReference type="Proteomes" id="UP001596142"/>
    </source>
</evidence>
<sequence length="477" mass="53473">MAKRRNLTYKEKVLAAGKKHKKKALPHSLIALGLCIILLISARLLEPEPSASDVPDTEGSIFTASMVGDIMMGRHVEEVMNNHGDDYIFEHVAPVFEASDYTTGNFENPVILNEDEYDSADKIIHLFSKPRAVEALQNAHFTTINLANNHMMDYQLEGLETTLRTFSRPEGAKPEDDTHLDPELSALLEAELPQYDVQAIGGGRNLEDAMLPSYHTYDVNGQELTVATVGFNDVFYSAMEQAGPNSPGVLTTDPSYISDTLQAVEADLVIAHIHAGQEYDSAPTSRQKELMRFMADAGADIVVGHHPHVLQSVDIYNDSIIMYSIGNFVFDQGWTRTRDTVIANYQLQDDGQATLEMLPYRIFESQPRPLTGAAADLHKQRIFRQLTKDTTHTEFIRENDERLIFEVDHSHVIERMNEPDEEENAPPEQSEESLEEEYDIEPPQETEEPQQPNEGIIEDEPVEEGPADGQDEGHFSP</sequence>
<name>A0ABW0YUE5_9BACI</name>
<evidence type="ECO:0000313" key="4">
    <source>
        <dbReference type="EMBL" id="MFC5714352.1"/>
    </source>
</evidence>
<dbReference type="InterPro" id="IPR052169">
    <property type="entry name" value="CW_Biosynth-Accessory"/>
</dbReference>